<dbReference type="STRING" id="573061.Clocel_4066"/>
<dbReference type="PANTHER" id="PTHR43280">
    <property type="entry name" value="ARAC-FAMILY TRANSCRIPTIONAL REGULATOR"/>
    <property type="match status" value="1"/>
</dbReference>
<dbReference type="CDD" id="cd17536">
    <property type="entry name" value="REC_YesN-like"/>
    <property type="match status" value="1"/>
</dbReference>
<evidence type="ECO:0000256" key="4">
    <source>
        <dbReference type="ARBA" id="ARBA00023163"/>
    </source>
</evidence>
<dbReference type="PANTHER" id="PTHR43280:SF34">
    <property type="entry name" value="ARAC-FAMILY TRANSCRIPTIONAL REGULATOR"/>
    <property type="match status" value="1"/>
</dbReference>
<keyword evidence="4" id="KW-0804">Transcription</keyword>
<evidence type="ECO:0000256" key="1">
    <source>
        <dbReference type="ARBA" id="ARBA00018672"/>
    </source>
</evidence>
<dbReference type="Proteomes" id="UP000002730">
    <property type="component" value="Chromosome"/>
</dbReference>
<evidence type="ECO:0000256" key="6">
    <source>
        <dbReference type="PROSITE-ProRule" id="PRU00169"/>
    </source>
</evidence>
<keyword evidence="11" id="KW-1185">Reference proteome</keyword>
<protein>
    <recommendedName>
        <fullName evidence="1">Stage 0 sporulation protein A homolog</fullName>
    </recommendedName>
</protein>
<reference evidence="10 11" key="1">
    <citation type="submission" date="2010-08" db="EMBL/GenBank/DDBJ databases">
        <title>Complete sequence of Clostridium cellulovorans 743B.</title>
        <authorList>
            <consortium name="US DOE Joint Genome Institute"/>
            <person name="Lucas S."/>
            <person name="Copeland A."/>
            <person name="Lapidus A."/>
            <person name="Cheng J.-F."/>
            <person name="Bruce D."/>
            <person name="Goodwin L."/>
            <person name="Pitluck S."/>
            <person name="Chertkov O."/>
            <person name="Detter J.C."/>
            <person name="Han C."/>
            <person name="Tapia R."/>
            <person name="Land M."/>
            <person name="Hauser L."/>
            <person name="Chang Y.-J."/>
            <person name="Jeffries C."/>
            <person name="Kyrpides N."/>
            <person name="Ivanova N."/>
            <person name="Mikhailova N."/>
            <person name="Hemme C.L."/>
            <person name="Woyke T."/>
        </authorList>
    </citation>
    <scope>NUCLEOTIDE SEQUENCE [LARGE SCALE GENOMIC DNA]</scope>
    <source>
        <strain evidence="11">ATCC 35296 / DSM 3052 / OCM 3 / 743B</strain>
    </source>
</reference>
<evidence type="ECO:0000313" key="10">
    <source>
        <dbReference type="EMBL" id="ADL53728.1"/>
    </source>
</evidence>
<dbReference type="SUPFAM" id="SSF52172">
    <property type="entry name" value="CheY-like"/>
    <property type="match status" value="1"/>
</dbReference>
<evidence type="ECO:0000256" key="5">
    <source>
        <dbReference type="ARBA" id="ARBA00024867"/>
    </source>
</evidence>
<name>D9SLU1_CLOC7</name>
<sequence>MIKVMIIDDDFITRTKLNTIINWPHYNYEICGVYSNPKNAIENIENDKPDIVITDMSMPILNGVDVIRFLKKEYPSIKTIALSAYDDFDYVRESLKLKAVDYILKNQLNAEELLSVLNTAVKEIEKENNESINRSKLNEELSTHKYLVNRELINKIMNKEFEDENLLKSFIQYFDIKDSMGNLIILALEIDDYETYKSRFTLEDENKFIRSYTEIIKESVFNKEDSIIEYISKGQFLIIINNKKEISLGNIDSKTKETTEKLISVSKRYFNVTISLGISSLCHNVKEILKYVFEANYALKEKFSKGKGKIYKGTQSSIDEIQNFYLSSKDQEKIYNYIIYKEEVLLKEHIEYIFSKIAEMNITRENAREICIEIMTILYRVLKENGFVIQLLGYSYNPIDYIEKLETAEDQKNYLLEISLKIIGILSTYEIRDSYSKYTREAIKYINENFKNNISLTDVSNKLGISSAYLSHTFKSDYPKGFVEYLNLVRVQYAKFLINSGEYTLKEIVGEAGFSSYNYFFKIFKSITGVTPTQFKDTSNSSFTLK</sequence>
<gene>
    <name evidence="10" type="ordered locus">Clocel_4066</name>
</gene>
<dbReference type="GO" id="GO:0003700">
    <property type="term" value="F:DNA-binding transcription factor activity"/>
    <property type="evidence" value="ECO:0007669"/>
    <property type="project" value="InterPro"/>
</dbReference>
<dbReference type="PROSITE" id="PS50887">
    <property type="entry name" value="GGDEF"/>
    <property type="match status" value="1"/>
</dbReference>
<evidence type="ECO:0000256" key="2">
    <source>
        <dbReference type="ARBA" id="ARBA00023015"/>
    </source>
</evidence>
<evidence type="ECO:0000313" key="11">
    <source>
        <dbReference type="Proteomes" id="UP000002730"/>
    </source>
</evidence>
<dbReference type="SMART" id="SM00448">
    <property type="entry name" value="REC"/>
    <property type="match status" value="1"/>
</dbReference>
<evidence type="ECO:0000259" key="8">
    <source>
        <dbReference type="PROSITE" id="PS50110"/>
    </source>
</evidence>
<evidence type="ECO:0000259" key="7">
    <source>
        <dbReference type="PROSITE" id="PS01124"/>
    </source>
</evidence>
<dbReference type="InterPro" id="IPR029787">
    <property type="entry name" value="Nucleotide_cyclase"/>
</dbReference>
<dbReference type="AlphaFoldDB" id="D9SLU1"/>
<evidence type="ECO:0000259" key="9">
    <source>
        <dbReference type="PROSITE" id="PS50887"/>
    </source>
</evidence>
<dbReference type="GO" id="GO:0000160">
    <property type="term" value="P:phosphorelay signal transduction system"/>
    <property type="evidence" value="ECO:0007669"/>
    <property type="project" value="InterPro"/>
</dbReference>
<keyword evidence="6" id="KW-0597">Phosphoprotein</keyword>
<dbReference type="InterPro" id="IPR009057">
    <property type="entry name" value="Homeodomain-like_sf"/>
</dbReference>
<dbReference type="Gene3D" id="1.10.10.60">
    <property type="entry name" value="Homeodomain-like"/>
    <property type="match status" value="2"/>
</dbReference>
<dbReference type="Gene3D" id="3.40.50.2300">
    <property type="match status" value="1"/>
</dbReference>
<dbReference type="SUPFAM" id="SSF46689">
    <property type="entry name" value="Homeodomain-like"/>
    <property type="match status" value="1"/>
</dbReference>
<dbReference type="SMART" id="SM00342">
    <property type="entry name" value="HTH_ARAC"/>
    <property type="match status" value="1"/>
</dbReference>
<dbReference type="HOGENOM" id="CLU_000445_5_0_9"/>
<dbReference type="PROSITE" id="PS01124">
    <property type="entry name" value="HTH_ARAC_FAMILY_2"/>
    <property type="match status" value="1"/>
</dbReference>
<dbReference type="eggNOG" id="COG2207">
    <property type="taxonomic scope" value="Bacteria"/>
</dbReference>
<comment type="function">
    <text evidence="5">May play the central regulatory role in sporulation. It may be an element of the effector pathway responsible for the activation of sporulation genes in response to nutritional stress. Spo0A may act in concert with spo0H (a sigma factor) to control the expression of some genes that are critical to the sporulation process.</text>
</comment>
<keyword evidence="3" id="KW-0238">DNA-binding</keyword>
<dbReference type="InterPro" id="IPR000160">
    <property type="entry name" value="GGDEF_dom"/>
</dbReference>
<dbReference type="Gene3D" id="3.30.70.270">
    <property type="match status" value="1"/>
</dbReference>
<dbReference type="RefSeq" id="WP_010074077.1">
    <property type="nucleotide sequence ID" value="NC_014393.1"/>
</dbReference>
<feature type="domain" description="GGDEF" evidence="9">
    <location>
        <begin position="181"/>
        <end position="315"/>
    </location>
</feature>
<dbReference type="SUPFAM" id="SSF55073">
    <property type="entry name" value="Nucleotide cyclase"/>
    <property type="match status" value="1"/>
</dbReference>
<proteinExistence type="predicted"/>
<dbReference type="PROSITE" id="PS50110">
    <property type="entry name" value="RESPONSE_REGULATORY"/>
    <property type="match status" value="1"/>
</dbReference>
<organism evidence="10 11">
    <name type="scientific">Clostridium cellulovorans (strain ATCC 35296 / DSM 3052 / OCM 3 / 743B)</name>
    <dbReference type="NCBI Taxonomy" id="573061"/>
    <lineage>
        <taxon>Bacteria</taxon>
        <taxon>Bacillati</taxon>
        <taxon>Bacillota</taxon>
        <taxon>Clostridia</taxon>
        <taxon>Eubacteriales</taxon>
        <taxon>Clostridiaceae</taxon>
        <taxon>Clostridium</taxon>
    </lineage>
</organism>
<dbReference type="OrthoDB" id="9794370at2"/>
<dbReference type="InterPro" id="IPR043128">
    <property type="entry name" value="Rev_trsase/Diguanyl_cyclase"/>
</dbReference>
<feature type="modified residue" description="4-aspartylphosphate" evidence="6">
    <location>
        <position position="55"/>
    </location>
</feature>
<keyword evidence="2" id="KW-0805">Transcription regulation</keyword>
<dbReference type="InterPro" id="IPR011006">
    <property type="entry name" value="CheY-like_superfamily"/>
</dbReference>
<dbReference type="eggNOG" id="COG4753">
    <property type="taxonomic scope" value="Bacteria"/>
</dbReference>
<dbReference type="EMBL" id="CP002160">
    <property type="protein sequence ID" value="ADL53728.1"/>
    <property type="molecule type" value="Genomic_DNA"/>
</dbReference>
<dbReference type="Pfam" id="PF00072">
    <property type="entry name" value="Response_reg"/>
    <property type="match status" value="1"/>
</dbReference>
<dbReference type="InterPro" id="IPR018060">
    <property type="entry name" value="HTH_AraC"/>
</dbReference>
<dbReference type="Pfam" id="PF12833">
    <property type="entry name" value="HTH_18"/>
    <property type="match status" value="1"/>
</dbReference>
<dbReference type="KEGG" id="ccb:Clocel_4066"/>
<accession>D9SLU1</accession>
<dbReference type="GO" id="GO:0043565">
    <property type="term" value="F:sequence-specific DNA binding"/>
    <property type="evidence" value="ECO:0007669"/>
    <property type="project" value="InterPro"/>
</dbReference>
<dbReference type="InterPro" id="IPR001789">
    <property type="entry name" value="Sig_transdc_resp-reg_receiver"/>
</dbReference>
<feature type="domain" description="HTH araC/xylS-type" evidence="7">
    <location>
        <begin position="440"/>
        <end position="538"/>
    </location>
</feature>
<evidence type="ECO:0000256" key="3">
    <source>
        <dbReference type="ARBA" id="ARBA00023125"/>
    </source>
</evidence>
<feature type="domain" description="Response regulatory" evidence="8">
    <location>
        <begin position="3"/>
        <end position="120"/>
    </location>
</feature>